<dbReference type="STRING" id="414778.BCM40_08310"/>
<organism evidence="2 3">
    <name type="scientific">Planococcus donghaensis</name>
    <dbReference type="NCBI Taxonomy" id="414778"/>
    <lineage>
        <taxon>Bacteria</taxon>
        <taxon>Bacillati</taxon>
        <taxon>Bacillota</taxon>
        <taxon>Bacilli</taxon>
        <taxon>Bacillales</taxon>
        <taxon>Caryophanaceae</taxon>
        <taxon>Planococcus</taxon>
    </lineage>
</organism>
<dbReference type="Proteomes" id="UP000092495">
    <property type="component" value="Chromosome"/>
</dbReference>
<dbReference type="Gene3D" id="1.25.10.10">
    <property type="entry name" value="Leucine-rich Repeat Variant"/>
    <property type="match status" value="1"/>
</dbReference>
<evidence type="ECO:0000313" key="2">
    <source>
        <dbReference type="EMBL" id="ANU23374.1"/>
    </source>
</evidence>
<dbReference type="OrthoDB" id="512760at2"/>
<proteinExistence type="predicted"/>
<dbReference type="EMBL" id="CP016543">
    <property type="protein sequence ID" value="ANU23374.1"/>
    <property type="molecule type" value="Genomic_DNA"/>
</dbReference>
<keyword evidence="3" id="KW-1185">Reference proteome</keyword>
<accession>A0A1C7EHE0</accession>
<sequence>MKFSVLERALENNDVEKVELLLGEMSADQHQEATKILIKHLTQTEDKNLRNLLAIALRDIGNEEAVSPLINLLNDSRTLGSRGTLLYALELFDCTAHLEILIHQFLTGNYEVQAGAYQLIESMNRNVSGDVLLKSLQKVKERLDEIERQQELHSDILDFLFDLNVT</sequence>
<reference evidence="2" key="1">
    <citation type="submission" date="2016-10" db="EMBL/GenBank/DDBJ databases">
        <authorList>
            <person name="See-Too W.S."/>
        </authorList>
    </citation>
    <scope>NUCLEOTIDE SEQUENCE</scope>
    <source>
        <strain evidence="2">DSM 22276</strain>
    </source>
</reference>
<dbReference type="SUPFAM" id="SSF48371">
    <property type="entry name" value="ARM repeat"/>
    <property type="match status" value="1"/>
</dbReference>
<dbReference type="Pfam" id="PF13646">
    <property type="entry name" value="HEAT_2"/>
    <property type="match status" value="1"/>
</dbReference>
<evidence type="ECO:0000256" key="1">
    <source>
        <dbReference type="SAM" id="Coils"/>
    </source>
</evidence>
<dbReference type="AlphaFoldDB" id="A0A1C7EHE0"/>
<dbReference type="RefSeq" id="WP_065526410.1">
    <property type="nucleotide sequence ID" value="NZ_CP016543.2"/>
</dbReference>
<evidence type="ECO:0000313" key="3">
    <source>
        <dbReference type="Proteomes" id="UP000092495"/>
    </source>
</evidence>
<evidence type="ECO:0008006" key="4">
    <source>
        <dbReference type="Google" id="ProtNLM"/>
    </source>
</evidence>
<protein>
    <recommendedName>
        <fullName evidence="4">HEAT repeat domain-containing protein</fullName>
    </recommendedName>
</protein>
<feature type="coiled-coil region" evidence="1">
    <location>
        <begin position="129"/>
        <end position="156"/>
    </location>
</feature>
<keyword evidence="1" id="KW-0175">Coiled coil</keyword>
<name>A0A1C7EHE0_9BACL</name>
<dbReference type="InterPro" id="IPR016024">
    <property type="entry name" value="ARM-type_fold"/>
</dbReference>
<dbReference type="InterPro" id="IPR011989">
    <property type="entry name" value="ARM-like"/>
</dbReference>
<gene>
    <name evidence="2" type="ORF">BCM40_08310</name>
</gene>
<dbReference type="KEGG" id="pdg:BCM40_08310"/>